<dbReference type="Gene3D" id="3.30.230.10">
    <property type="match status" value="1"/>
</dbReference>
<comment type="similarity">
    <text evidence="1">Belongs to the GHMP kinase family. GalK subfamily.</text>
</comment>
<dbReference type="PANTHER" id="PTHR10457">
    <property type="entry name" value="MEVALONATE KINASE/GALACTOKINASE"/>
    <property type="match status" value="1"/>
</dbReference>
<evidence type="ECO:0000259" key="8">
    <source>
        <dbReference type="Pfam" id="PF00288"/>
    </source>
</evidence>
<dbReference type="EC" id="2.7.1.6" evidence="7"/>
<dbReference type="InterPro" id="IPR020568">
    <property type="entry name" value="Ribosomal_Su5_D2-typ_SF"/>
</dbReference>
<dbReference type="NCBIfam" id="TIGR00131">
    <property type="entry name" value="gal_kin"/>
    <property type="match status" value="1"/>
</dbReference>
<dbReference type="PIRSF" id="PIRSF000530">
    <property type="entry name" value="Galactokinase"/>
    <property type="match status" value="1"/>
</dbReference>
<dbReference type="AlphaFoldDB" id="A0A9D1RN17"/>
<dbReference type="SUPFAM" id="SSF54211">
    <property type="entry name" value="Ribosomal protein S5 domain 2-like"/>
    <property type="match status" value="1"/>
</dbReference>
<dbReference type="InterPro" id="IPR006206">
    <property type="entry name" value="Mevalonate/galactokinase"/>
</dbReference>
<dbReference type="InterPro" id="IPR014721">
    <property type="entry name" value="Ribsml_uS5_D2-typ_fold_subgr"/>
</dbReference>
<feature type="domain" description="GHMP kinase N-terminal" evidence="8">
    <location>
        <begin position="137"/>
        <end position="217"/>
    </location>
</feature>
<dbReference type="PROSITE" id="PS00106">
    <property type="entry name" value="GALACTOKINASE"/>
    <property type="match status" value="1"/>
</dbReference>
<proteinExistence type="inferred from homology"/>
<evidence type="ECO:0000259" key="10">
    <source>
        <dbReference type="Pfam" id="PF10509"/>
    </source>
</evidence>
<feature type="domain" description="Galactokinase N-terminal" evidence="10">
    <location>
        <begin position="27"/>
        <end position="82"/>
    </location>
</feature>
<evidence type="ECO:0000256" key="2">
    <source>
        <dbReference type="ARBA" id="ARBA00022679"/>
    </source>
</evidence>
<dbReference type="InterPro" id="IPR036554">
    <property type="entry name" value="GHMP_kinase_C_sf"/>
</dbReference>
<dbReference type="InterPro" id="IPR019741">
    <property type="entry name" value="Galactokinase_CS"/>
</dbReference>
<reference evidence="11" key="1">
    <citation type="journal article" date="2021" name="PeerJ">
        <title>Extensive microbial diversity within the chicken gut microbiome revealed by metagenomics and culture.</title>
        <authorList>
            <person name="Gilroy R."/>
            <person name="Ravi A."/>
            <person name="Getino M."/>
            <person name="Pursley I."/>
            <person name="Horton D.L."/>
            <person name="Alikhan N.F."/>
            <person name="Baker D."/>
            <person name="Gharbi K."/>
            <person name="Hall N."/>
            <person name="Watson M."/>
            <person name="Adriaenssens E.M."/>
            <person name="Foster-Nyarko E."/>
            <person name="Jarju S."/>
            <person name="Secka A."/>
            <person name="Antonio M."/>
            <person name="Oren A."/>
            <person name="Chaudhuri R.R."/>
            <person name="La Ragione R."/>
            <person name="Hildebrand F."/>
            <person name="Pallen M.J."/>
        </authorList>
    </citation>
    <scope>NUCLEOTIDE SEQUENCE</scope>
    <source>
        <strain evidence="11">CHK32-1732</strain>
    </source>
</reference>
<dbReference type="SUPFAM" id="SSF55060">
    <property type="entry name" value="GHMP Kinase, C-terminal domain"/>
    <property type="match status" value="1"/>
</dbReference>
<keyword evidence="6" id="KW-0299">Galactose metabolism</keyword>
<dbReference type="InterPro" id="IPR000705">
    <property type="entry name" value="Galactokinase"/>
</dbReference>
<dbReference type="Proteomes" id="UP000824190">
    <property type="component" value="Unassembled WGS sequence"/>
</dbReference>
<reference evidence="11" key="2">
    <citation type="submission" date="2021-04" db="EMBL/GenBank/DDBJ databases">
        <authorList>
            <person name="Gilroy R."/>
        </authorList>
    </citation>
    <scope>NUCLEOTIDE SEQUENCE</scope>
    <source>
        <strain evidence="11">CHK32-1732</strain>
    </source>
</reference>
<dbReference type="InterPro" id="IPR019539">
    <property type="entry name" value="GalKase_N"/>
</dbReference>
<keyword evidence="4" id="KW-0418">Kinase</keyword>
<dbReference type="PANTHER" id="PTHR10457:SF7">
    <property type="entry name" value="GALACTOKINASE-RELATED"/>
    <property type="match status" value="1"/>
</dbReference>
<protein>
    <recommendedName>
        <fullName evidence="7">Galactokinase</fullName>
        <ecNumber evidence="7">2.7.1.6</ecNumber>
    </recommendedName>
</protein>
<dbReference type="GO" id="GO:0006012">
    <property type="term" value="P:galactose metabolic process"/>
    <property type="evidence" value="ECO:0007669"/>
    <property type="project" value="UniProtKB-UniRule"/>
</dbReference>
<accession>A0A9D1RN17</accession>
<name>A0A9D1RN17_9CORY</name>
<evidence type="ECO:0000256" key="7">
    <source>
        <dbReference type="NCBIfam" id="TIGR00131"/>
    </source>
</evidence>
<evidence type="ECO:0000256" key="1">
    <source>
        <dbReference type="ARBA" id="ARBA00006566"/>
    </source>
</evidence>
<evidence type="ECO:0000256" key="5">
    <source>
        <dbReference type="ARBA" id="ARBA00022840"/>
    </source>
</evidence>
<dbReference type="GO" id="GO:0005524">
    <property type="term" value="F:ATP binding"/>
    <property type="evidence" value="ECO:0007669"/>
    <property type="project" value="UniProtKB-UniRule"/>
</dbReference>
<dbReference type="InterPro" id="IPR013750">
    <property type="entry name" value="GHMP_kinase_C_dom"/>
</dbReference>
<dbReference type="Pfam" id="PF08544">
    <property type="entry name" value="GHMP_kinases_C"/>
    <property type="match status" value="1"/>
</dbReference>
<evidence type="ECO:0000256" key="4">
    <source>
        <dbReference type="ARBA" id="ARBA00022777"/>
    </source>
</evidence>
<evidence type="ECO:0000313" key="12">
    <source>
        <dbReference type="Proteomes" id="UP000824190"/>
    </source>
</evidence>
<keyword evidence="5" id="KW-0067">ATP-binding</keyword>
<dbReference type="EMBL" id="DXGC01000022">
    <property type="protein sequence ID" value="HIW90542.1"/>
    <property type="molecule type" value="Genomic_DNA"/>
</dbReference>
<keyword evidence="6" id="KW-0119">Carbohydrate metabolism</keyword>
<feature type="domain" description="GHMP kinase C-terminal" evidence="9">
    <location>
        <begin position="337"/>
        <end position="410"/>
    </location>
</feature>
<dbReference type="Pfam" id="PF10509">
    <property type="entry name" value="GalKase_gal_bdg"/>
    <property type="match status" value="1"/>
</dbReference>
<dbReference type="GO" id="GO:0004335">
    <property type="term" value="F:galactokinase activity"/>
    <property type="evidence" value="ECO:0007669"/>
    <property type="project" value="UniProtKB-UniRule"/>
</dbReference>
<evidence type="ECO:0000259" key="9">
    <source>
        <dbReference type="Pfam" id="PF08544"/>
    </source>
</evidence>
<dbReference type="PRINTS" id="PR00473">
    <property type="entry name" value="GALCTOKINASE"/>
</dbReference>
<organism evidence="11 12">
    <name type="scientific">Candidatus Corynebacterium avicola</name>
    <dbReference type="NCBI Taxonomy" id="2838527"/>
    <lineage>
        <taxon>Bacteria</taxon>
        <taxon>Bacillati</taxon>
        <taxon>Actinomycetota</taxon>
        <taxon>Actinomycetes</taxon>
        <taxon>Mycobacteriales</taxon>
        <taxon>Corynebacteriaceae</taxon>
        <taxon>Corynebacterium</taxon>
    </lineage>
</organism>
<evidence type="ECO:0000313" key="11">
    <source>
        <dbReference type="EMBL" id="HIW90542.1"/>
    </source>
</evidence>
<comment type="caution">
    <text evidence="11">The sequence shown here is derived from an EMBL/GenBank/DDBJ whole genome shotgun (WGS) entry which is preliminary data.</text>
</comment>
<dbReference type="InterPro" id="IPR006204">
    <property type="entry name" value="GHMP_kinase_N_dom"/>
</dbReference>
<evidence type="ECO:0000256" key="3">
    <source>
        <dbReference type="ARBA" id="ARBA00022741"/>
    </source>
</evidence>
<keyword evidence="3" id="KW-0547">Nucleotide-binding</keyword>
<dbReference type="GO" id="GO:0005829">
    <property type="term" value="C:cytosol"/>
    <property type="evidence" value="ECO:0007669"/>
    <property type="project" value="TreeGrafter"/>
</dbReference>
<evidence type="ECO:0000256" key="6">
    <source>
        <dbReference type="ARBA" id="ARBA00023144"/>
    </source>
</evidence>
<gene>
    <name evidence="11" type="primary">galK</name>
    <name evidence="11" type="ORF">H9870_02620</name>
</gene>
<sequence>MTTNDTPPVDWWTSRDDARLAADARELFQRHFGAENADGAGAVCEGVWAAPGRVNLIGEHVDYAGGMSLPFALPQKTAAAVGLRTDGIIRLVSAEPGAAGADGVQSTEVALADIGPGNPASWAGYAAGAVWAGLQDGVIPACGGLDIALVSDVPLGAGVSSSAALECSVALAAYELAVGHIPSEADTEHLVAACMRAENEVVGASTGGLDQRSAFYGQPGKALVADFLSDTVDLVDCDLAGAGLSLLIINTNASHQLADGQYASRREVIDGVAESLGVDTIGAALERFSDEEIYEAAARWSTTVQDGVARVTHVVEEIRRTREGALPLLHRAGTHLEQDAPALGALMNASHESLRDKFEVSVPELDCAQEAALAAGAYGSRMVGGGFGGSVVALVASDDVDTVATAVAAAASDRGLPAPTFFTAEPSAGARRLD</sequence>
<dbReference type="Pfam" id="PF00288">
    <property type="entry name" value="GHMP_kinases_N"/>
    <property type="match status" value="1"/>
</dbReference>
<dbReference type="Gene3D" id="3.30.70.890">
    <property type="entry name" value="GHMP kinase, C-terminal domain"/>
    <property type="match status" value="1"/>
</dbReference>
<keyword evidence="2 11" id="KW-0808">Transferase</keyword>
<dbReference type="PRINTS" id="PR00959">
    <property type="entry name" value="MEVGALKINASE"/>
</dbReference>